<evidence type="ECO:0000313" key="3">
    <source>
        <dbReference type="Proteomes" id="UP001501079"/>
    </source>
</evidence>
<evidence type="ECO:0000259" key="1">
    <source>
        <dbReference type="Pfam" id="PF01844"/>
    </source>
</evidence>
<sequence>MNDYILEAHTASGELWWRTDGLGDERRIAAWLAANKEVGDTFTTEELRRGIGDRLSADARNNAEHFQRRVRELRKAKYGSWLIPSKKHDRTLQQGQYRLERVGWYPALGARPNDPSAVSASTRRAVINRDGRRCVICGIGAGEPYPGRPDTNAVLTVGHVVPGISNGSGDLSNLQTECAECNEPARSNTETPESPGSLITEVANFNVGDLRRLQAWVGQGRRGRDRVDTAFDRYRALSPGGKAEFKTALDGILGLRGRGPG</sequence>
<gene>
    <name evidence="2" type="ORF">GCM10022287_06870</name>
</gene>
<organism evidence="2 3">
    <name type="scientific">Gryllotalpicola koreensis</name>
    <dbReference type="NCBI Taxonomy" id="993086"/>
    <lineage>
        <taxon>Bacteria</taxon>
        <taxon>Bacillati</taxon>
        <taxon>Actinomycetota</taxon>
        <taxon>Actinomycetes</taxon>
        <taxon>Micrococcales</taxon>
        <taxon>Microbacteriaceae</taxon>
        <taxon>Gryllotalpicola</taxon>
    </lineage>
</organism>
<name>A0ABP7ZT90_9MICO</name>
<dbReference type="CDD" id="cd00085">
    <property type="entry name" value="HNHc"/>
    <property type="match status" value="1"/>
</dbReference>
<feature type="domain" description="HNH" evidence="1">
    <location>
        <begin position="153"/>
        <end position="183"/>
    </location>
</feature>
<dbReference type="Proteomes" id="UP001501079">
    <property type="component" value="Unassembled WGS sequence"/>
</dbReference>
<comment type="caution">
    <text evidence="2">The sequence shown here is derived from an EMBL/GenBank/DDBJ whole genome shotgun (WGS) entry which is preliminary data.</text>
</comment>
<evidence type="ECO:0000313" key="2">
    <source>
        <dbReference type="EMBL" id="GAA4169871.1"/>
    </source>
</evidence>
<dbReference type="InterPro" id="IPR002711">
    <property type="entry name" value="HNH"/>
</dbReference>
<accession>A0ABP7ZT90</accession>
<dbReference type="Pfam" id="PF01844">
    <property type="entry name" value="HNH"/>
    <property type="match status" value="1"/>
</dbReference>
<keyword evidence="3" id="KW-1185">Reference proteome</keyword>
<protein>
    <recommendedName>
        <fullName evidence="1">HNH domain-containing protein</fullName>
    </recommendedName>
</protein>
<reference evidence="3" key="1">
    <citation type="journal article" date="2019" name="Int. J. Syst. Evol. Microbiol.">
        <title>The Global Catalogue of Microorganisms (GCM) 10K type strain sequencing project: providing services to taxonomists for standard genome sequencing and annotation.</title>
        <authorList>
            <consortium name="The Broad Institute Genomics Platform"/>
            <consortium name="The Broad Institute Genome Sequencing Center for Infectious Disease"/>
            <person name="Wu L."/>
            <person name="Ma J."/>
        </authorList>
    </citation>
    <scope>NUCLEOTIDE SEQUENCE [LARGE SCALE GENOMIC DNA]</scope>
    <source>
        <strain evidence="3">JCM 17591</strain>
    </source>
</reference>
<dbReference type="RefSeq" id="WP_344751872.1">
    <property type="nucleotide sequence ID" value="NZ_BAABBW010000001.1"/>
</dbReference>
<proteinExistence type="predicted"/>
<dbReference type="InterPro" id="IPR003615">
    <property type="entry name" value="HNH_nuc"/>
</dbReference>
<dbReference type="EMBL" id="BAABBW010000001">
    <property type="protein sequence ID" value="GAA4169871.1"/>
    <property type="molecule type" value="Genomic_DNA"/>
</dbReference>
<dbReference type="Gene3D" id="1.10.30.50">
    <property type="match status" value="1"/>
</dbReference>